<feature type="domain" description="DNA primase/polymerase bifunctional N-terminal" evidence="1">
    <location>
        <begin position="6"/>
        <end position="174"/>
    </location>
</feature>
<name>X1RWI4_9ZZZZ</name>
<dbReference type="InterPro" id="IPR015330">
    <property type="entry name" value="DNA_primase/pol_bifunc_N"/>
</dbReference>
<dbReference type="AlphaFoldDB" id="X1RWI4"/>
<evidence type="ECO:0000259" key="1">
    <source>
        <dbReference type="SMART" id="SM00943"/>
    </source>
</evidence>
<gene>
    <name evidence="2" type="ORF">S12H4_00788</name>
</gene>
<accession>X1RWI4</accession>
<comment type="caution">
    <text evidence="2">The sequence shown here is derived from an EMBL/GenBank/DDBJ whole genome shotgun (WGS) entry which is preliminary data.</text>
</comment>
<proteinExistence type="predicted"/>
<protein>
    <recommendedName>
        <fullName evidence="1">DNA primase/polymerase bifunctional N-terminal domain-containing protein</fullName>
    </recommendedName>
</protein>
<dbReference type="EMBL" id="BARW01000121">
    <property type="protein sequence ID" value="GAI59874.1"/>
    <property type="molecule type" value="Genomic_DNA"/>
</dbReference>
<organism evidence="2">
    <name type="scientific">marine sediment metagenome</name>
    <dbReference type="NCBI Taxonomy" id="412755"/>
    <lineage>
        <taxon>unclassified sequences</taxon>
        <taxon>metagenomes</taxon>
        <taxon>ecological metagenomes</taxon>
    </lineage>
</organism>
<reference evidence="2" key="1">
    <citation type="journal article" date="2014" name="Front. Microbiol.">
        <title>High frequency of phylogenetically diverse reductive dehalogenase-homologous genes in deep subseafloor sedimentary metagenomes.</title>
        <authorList>
            <person name="Kawai M."/>
            <person name="Futagami T."/>
            <person name="Toyoda A."/>
            <person name="Takaki Y."/>
            <person name="Nishi S."/>
            <person name="Hori S."/>
            <person name="Arai W."/>
            <person name="Tsubouchi T."/>
            <person name="Morono Y."/>
            <person name="Uchiyama I."/>
            <person name="Ito T."/>
            <person name="Fujiyama A."/>
            <person name="Inagaki F."/>
            <person name="Takami H."/>
        </authorList>
    </citation>
    <scope>NUCLEOTIDE SEQUENCE</scope>
    <source>
        <strain evidence="2">Expedition CK06-06</strain>
    </source>
</reference>
<dbReference type="SMART" id="SM00943">
    <property type="entry name" value="Prim-Pol"/>
    <property type="match status" value="1"/>
</dbReference>
<evidence type="ECO:0000313" key="2">
    <source>
        <dbReference type="EMBL" id="GAI59874.1"/>
    </source>
</evidence>
<dbReference type="Pfam" id="PF09250">
    <property type="entry name" value="Prim-Pol"/>
    <property type="match status" value="1"/>
</dbReference>
<sequence length="620" mass="69545">MEVKTLQKISGIFGQPVIPLCSPDGNGGCRCTSHFPKCTSPGKRALLKGWMEPNFQLSPEALERYARVGVNWGLRLGDGLVELDFDDPAKYMEFTASHTLPEDVPVILSGRKGGGYKVILRAKKPPPKNFPHDGFEVRSKGLLVIPDSLHKSGNRYRWLSINGHIPEVDLEELLGVNFDDIQGPKQSAEGRPLNTKQQQAAEKALLEYLPGAQNINGELAGYLDTDSQSKAHIKVNIEKGVYYDFRLSEGGTIKDLLRRIGAPLPPELGGMGENAVPEYFPIWAIDRRWFEDWHCGQLVVVARYDGVPAWSGKAFCMSWGCPECSIRLKNILKARLKPLPTLEVWKAPIHAVMKLSRLKRDNKAFHYARALNRDAEYVLVRSEDSMNAELLANGFTSTELSPQDAIDGLPHAPVGRRKRRFIPSRNFWNVGINSITLPAECKNTNSDKVEELLRQDFTLGQIAKEMRLLRGQVMDSLRHIDLPSLFSELKGESSPEHHFNATLCYDLLNPRRPWGAPDSEFKEPTLTQAIERYEEIYAKAAARQKAGLAGGEEEMEQEDFDIVVLDDNYNDVLGRLEALGFRLMDTGEGESHRLRYPRGKEPPGVAPEELGEVVKVLRFD</sequence>